<comment type="subcellular location">
    <subcellularLocation>
        <location evidence="1">Membrane</location>
        <topology evidence="1">Multi-pass membrane protein</topology>
    </subcellularLocation>
</comment>
<dbReference type="CDD" id="cd04606">
    <property type="entry name" value="CBS_pair_Mg_transporter"/>
    <property type="match status" value="1"/>
</dbReference>
<name>A0A381QRG7_9ZZZZ</name>
<dbReference type="Gene3D" id="3.10.580.10">
    <property type="entry name" value="CBS-domain"/>
    <property type="match status" value="1"/>
</dbReference>
<comment type="similarity">
    <text evidence="2">Belongs to the SLC41A transporter family.</text>
</comment>
<feature type="domain" description="CBS" evidence="9">
    <location>
        <begin position="147"/>
        <end position="203"/>
    </location>
</feature>
<keyword evidence="3" id="KW-0813">Transport</keyword>
<dbReference type="NCBIfam" id="TIGR00400">
    <property type="entry name" value="mgtE"/>
    <property type="match status" value="1"/>
</dbReference>
<evidence type="ECO:0000259" key="9">
    <source>
        <dbReference type="PROSITE" id="PS51371"/>
    </source>
</evidence>
<dbReference type="InterPro" id="IPR006668">
    <property type="entry name" value="Mg_transptr_MgtE_intracell_dom"/>
</dbReference>
<dbReference type="AlphaFoldDB" id="A0A381QRG7"/>
<dbReference type="PANTHER" id="PTHR43773:SF1">
    <property type="entry name" value="MAGNESIUM TRANSPORTER MGTE"/>
    <property type="match status" value="1"/>
</dbReference>
<evidence type="ECO:0000256" key="1">
    <source>
        <dbReference type="ARBA" id="ARBA00004141"/>
    </source>
</evidence>
<feature type="transmembrane region" description="Helical" evidence="8">
    <location>
        <begin position="303"/>
        <end position="325"/>
    </location>
</feature>
<evidence type="ECO:0000313" key="10">
    <source>
        <dbReference type="EMBL" id="SUZ80143.1"/>
    </source>
</evidence>
<evidence type="ECO:0000256" key="2">
    <source>
        <dbReference type="ARBA" id="ARBA00009749"/>
    </source>
</evidence>
<gene>
    <name evidence="10" type="ORF">METZ01_LOCUS32997</name>
</gene>
<keyword evidence="6 8" id="KW-1133">Transmembrane helix</keyword>
<dbReference type="Pfam" id="PF00571">
    <property type="entry name" value="CBS"/>
    <property type="match status" value="2"/>
</dbReference>
<evidence type="ECO:0000256" key="3">
    <source>
        <dbReference type="ARBA" id="ARBA00022448"/>
    </source>
</evidence>
<evidence type="ECO:0000256" key="4">
    <source>
        <dbReference type="ARBA" id="ARBA00022692"/>
    </source>
</evidence>
<keyword evidence="5" id="KW-0460">Magnesium</keyword>
<feature type="domain" description="CBS" evidence="9">
    <location>
        <begin position="83"/>
        <end position="146"/>
    </location>
</feature>
<evidence type="ECO:0000256" key="7">
    <source>
        <dbReference type="ARBA" id="ARBA00023136"/>
    </source>
</evidence>
<dbReference type="InterPro" id="IPR006669">
    <property type="entry name" value="MgtE_transporter"/>
</dbReference>
<feature type="transmembrane region" description="Helical" evidence="8">
    <location>
        <begin position="259"/>
        <end position="279"/>
    </location>
</feature>
<dbReference type="InterPro" id="IPR036739">
    <property type="entry name" value="SLC41_membr_dom_sf"/>
</dbReference>
<dbReference type="InterPro" id="IPR038076">
    <property type="entry name" value="MgtE_N_sf"/>
</dbReference>
<dbReference type="Pfam" id="PF03448">
    <property type="entry name" value="MgtE_N"/>
    <property type="match status" value="1"/>
</dbReference>
<sequence>METASKIISELDEDTRQIFLTNFEPNEIAKYLQIIDSDDGADILSELSPEVRNETILSISDKEKSKNLKDLLQYDDDVAGGLMAKELVKCNINWKINQCIDLIKKQAEKVSRIYSVYVTDNKGELLGKVSLKDIIVASDNSKIKDIYDDYVISVDSKMNQEEVAIIMQKYDLDVLPVINKRGKLLGRITIDDVVDVITETAEEERQIMSGITSDVEEDDSIWKLSNARLPWLVIGIFGGLFGAFFLGSFENNYFEGNELFISLSFFIPLIMATAGNVGIQSSSIVIQSLSNPSAFENTVLNRLFKVLSVSILNGIVLALIVYFSLSIFDDLNFLNLDIYSKTAQIVSISLFSIVLVSSILGTITPIVLDRLKFNPALASGPFITTTNDLIALAIYFLVAILIGGI</sequence>
<evidence type="ECO:0000256" key="5">
    <source>
        <dbReference type="ARBA" id="ARBA00022842"/>
    </source>
</evidence>
<dbReference type="Gene3D" id="1.10.357.20">
    <property type="entry name" value="SLC41 divalent cation transporters, integral membrane domain"/>
    <property type="match status" value="1"/>
</dbReference>
<feature type="transmembrane region" description="Helical" evidence="8">
    <location>
        <begin position="229"/>
        <end position="247"/>
    </location>
</feature>
<dbReference type="SUPFAM" id="SSF158791">
    <property type="entry name" value="MgtE N-terminal domain-like"/>
    <property type="match status" value="1"/>
</dbReference>
<dbReference type="Pfam" id="PF01769">
    <property type="entry name" value="MgtE"/>
    <property type="match status" value="1"/>
</dbReference>
<dbReference type="PROSITE" id="PS51371">
    <property type="entry name" value="CBS"/>
    <property type="match status" value="2"/>
</dbReference>
<feature type="transmembrane region" description="Helical" evidence="8">
    <location>
        <begin position="380"/>
        <end position="402"/>
    </location>
</feature>
<dbReference type="GO" id="GO:0016020">
    <property type="term" value="C:membrane"/>
    <property type="evidence" value="ECO:0007669"/>
    <property type="project" value="UniProtKB-SubCell"/>
</dbReference>
<dbReference type="SUPFAM" id="SSF54631">
    <property type="entry name" value="CBS-domain pair"/>
    <property type="match status" value="1"/>
</dbReference>
<keyword evidence="4 8" id="KW-0812">Transmembrane</keyword>
<dbReference type="SUPFAM" id="SSF161093">
    <property type="entry name" value="MgtE membrane domain-like"/>
    <property type="match status" value="1"/>
</dbReference>
<dbReference type="EMBL" id="UINC01001416">
    <property type="protein sequence ID" value="SUZ80143.1"/>
    <property type="molecule type" value="Genomic_DNA"/>
</dbReference>
<dbReference type="InterPro" id="IPR000644">
    <property type="entry name" value="CBS_dom"/>
</dbReference>
<feature type="transmembrane region" description="Helical" evidence="8">
    <location>
        <begin position="345"/>
        <end position="368"/>
    </location>
</feature>
<dbReference type="SMART" id="SM00116">
    <property type="entry name" value="CBS"/>
    <property type="match status" value="2"/>
</dbReference>
<dbReference type="Gene3D" id="1.25.60.10">
    <property type="entry name" value="MgtE N-terminal domain-like"/>
    <property type="match status" value="1"/>
</dbReference>
<dbReference type="GO" id="GO:0015095">
    <property type="term" value="F:magnesium ion transmembrane transporter activity"/>
    <property type="evidence" value="ECO:0007669"/>
    <property type="project" value="InterPro"/>
</dbReference>
<dbReference type="InterPro" id="IPR046342">
    <property type="entry name" value="CBS_dom_sf"/>
</dbReference>
<evidence type="ECO:0000256" key="8">
    <source>
        <dbReference type="SAM" id="Phobius"/>
    </source>
</evidence>
<accession>A0A381QRG7</accession>
<evidence type="ECO:0000256" key="6">
    <source>
        <dbReference type="ARBA" id="ARBA00022989"/>
    </source>
</evidence>
<dbReference type="PANTHER" id="PTHR43773">
    <property type="entry name" value="MAGNESIUM TRANSPORTER MGTE"/>
    <property type="match status" value="1"/>
</dbReference>
<organism evidence="10">
    <name type="scientific">marine metagenome</name>
    <dbReference type="NCBI Taxonomy" id="408172"/>
    <lineage>
        <taxon>unclassified sequences</taxon>
        <taxon>metagenomes</taxon>
        <taxon>ecological metagenomes</taxon>
    </lineage>
</organism>
<reference evidence="10" key="1">
    <citation type="submission" date="2018-05" db="EMBL/GenBank/DDBJ databases">
        <authorList>
            <person name="Lanie J.A."/>
            <person name="Ng W.-L."/>
            <person name="Kazmierczak K.M."/>
            <person name="Andrzejewski T.M."/>
            <person name="Davidsen T.M."/>
            <person name="Wayne K.J."/>
            <person name="Tettelin H."/>
            <person name="Glass J.I."/>
            <person name="Rusch D."/>
            <person name="Podicherti R."/>
            <person name="Tsui H.-C.T."/>
            <person name="Winkler M.E."/>
        </authorList>
    </citation>
    <scope>NUCLEOTIDE SEQUENCE</scope>
</reference>
<protein>
    <recommendedName>
        <fullName evidence="9">CBS domain-containing protein</fullName>
    </recommendedName>
</protein>
<proteinExistence type="inferred from homology"/>
<dbReference type="InterPro" id="IPR006667">
    <property type="entry name" value="SLC41_membr_dom"/>
</dbReference>
<keyword evidence="7 8" id="KW-0472">Membrane</keyword>